<dbReference type="SUPFAM" id="SSF103473">
    <property type="entry name" value="MFS general substrate transporter"/>
    <property type="match status" value="1"/>
</dbReference>
<evidence type="ECO:0000256" key="1">
    <source>
        <dbReference type="ARBA" id="ARBA00004651"/>
    </source>
</evidence>
<accession>A0A918YRK0</accession>
<keyword evidence="3 7" id="KW-0812">Transmembrane</keyword>
<keyword evidence="4 7" id="KW-1133">Transmembrane helix</keyword>
<evidence type="ECO:0000256" key="2">
    <source>
        <dbReference type="ARBA" id="ARBA00022475"/>
    </source>
</evidence>
<dbReference type="AlphaFoldDB" id="A0A918YRK0"/>
<evidence type="ECO:0000256" key="3">
    <source>
        <dbReference type="ARBA" id="ARBA00022692"/>
    </source>
</evidence>
<feature type="region of interest" description="Disordered" evidence="6">
    <location>
        <begin position="400"/>
        <end position="430"/>
    </location>
</feature>
<feature type="transmembrane region" description="Helical" evidence="7">
    <location>
        <begin position="224"/>
        <end position="247"/>
    </location>
</feature>
<dbReference type="InterPro" id="IPR011701">
    <property type="entry name" value="MFS"/>
</dbReference>
<dbReference type="PANTHER" id="PTHR23513:SF11">
    <property type="entry name" value="STAPHYLOFERRIN A TRANSPORTER"/>
    <property type="match status" value="1"/>
</dbReference>
<organism evidence="8 9">
    <name type="scientific">Streptomyces alanosinicus</name>
    <dbReference type="NCBI Taxonomy" id="68171"/>
    <lineage>
        <taxon>Bacteria</taxon>
        <taxon>Bacillati</taxon>
        <taxon>Actinomycetota</taxon>
        <taxon>Actinomycetes</taxon>
        <taxon>Kitasatosporales</taxon>
        <taxon>Streptomycetaceae</taxon>
        <taxon>Streptomyces</taxon>
    </lineage>
</organism>
<protein>
    <submittedName>
        <fullName evidence="8">MFS transporter</fullName>
    </submittedName>
</protein>
<dbReference type="GO" id="GO:0005886">
    <property type="term" value="C:plasma membrane"/>
    <property type="evidence" value="ECO:0007669"/>
    <property type="project" value="UniProtKB-SubCell"/>
</dbReference>
<proteinExistence type="predicted"/>
<dbReference type="Gene3D" id="1.20.1250.20">
    <property type="entry name" value="MFS general substrate transporter like domains"/>
    <property type="match status" value="1"/>
</dbReference>
<keyword evidence="5 7" id="KW-0472">Membrane</keyword>
<dbReference type="EMBL" id="BMVG01000046">
    <property type="protein sequence ID" value="GHE13984.1"/>
    <property type="molecule type" value="Genomic_DNA"/>
</dbReference>
<dbReference type="Proteomes" id="UP000655443">
    <property type="component" value="Unassembled WGS sequence"/>
</dbReference>
<dbReference type="CDD" id="cd06173">
    <property type="entry name" value="MFS_MefA_like"/>
    <property type="match status" value="1"/>
</dbReference>
<gene>
    <name evidence="8" type="ORF">GCM10010339_83000</name>
</gene>
<evidence type="ECO:0000313" key="9">
    <source>
        <dbReference type="Proteomes" id="UP000655443"/>
    </source>
</evidence>
<sequence>MTQLMRRLLIGRTCAALATALIPTTLTLALLRGHAAGSTGSAGDLGLVLACELLPMLVLLPVAGVLADRFPPHRVVLAADLLRGAAQTAIGAELLCGLVRVPDLSVLAAVTGAAVAFGTPAVRTLVAATVDADQRLRLNSRLDVATGLAQTAGPATAGGMMLMLGAGWSSLLTGALFIGSATTLGGLHTRRATRPADGGHAGFRAQLREGWTETRRHRWFLTNVLGHGVWHLVAGFLLTLGPLIAVRSMGGDGAWVLVAQLGTVGMLVGAFAAGRLPMRRPLVGVAVGAAVFALPLAAFGLGLALPWAASAYFLGMFGLGVLSPLWETAIQLRIPQEVLGRVGSFDALISFAARPLGLAVAVPVATLLGTSAPLLAGAVLVAAANLAVLLLPEAWEHPEPVTAGGDARREPVAAADRGQSEAGSRAADGR</sequence>
<dbReference type="RefSeq" id="WP_229882356.1">
    <property type="nucleotide sequence ID" value="NZ_BMVG01000046.1"/>
</dbReference>
<feature type="transmembrane region" description="Helical" evidence="7">
    <location>
        <begin position="45"/>
        <end position="67"/>
    </location>
</feature>
<feature type="transmembrane region" description="Helical" evidence="7">
    <location>
        <begin position="253"/>
        <end position="274"/>
    </location>
</feature>
<dbReference type="GO" id="GO:0022857">
    <property type="term" value="F:transmembrane transporter activity"/>
    <property type="evidence" value="ECO:0007669"/>
    <property type="project" value="InterPro"/>
</dbReference>
<evidence type="ECO:0000256" key="5">
    <source>
        <dbReference type="ARBA" id="ARBA00023136"/>
    </source>
</evidence>
<dbReference type="Pfam" id="PF07690">
    <property type="entry name" value="MFS_1"/>
    <property type="match status" value="1"/>
</dbReference>
<comment type="subcellular location">
    <subcellularLocation>
        <location evidence="1">Cell membrane</location>
        <topology evidence="1">Multi-pass membrane protein</topology>
    </subcellularLocation>
</comment>
<dbReference type="PANTHER" id="PTHR23513">
    <property type="entry name" value="INTEGRAL MEMBRANE EFFLUX PROTEIN-RELATED"/>
    <property type="match status" value="1"/>
</dbReference>
<comment type="caution">
    <text evidence="8">The sequence shown here is derived from an EMBL/GenBank/DDBJ whole genome shotgun (WGS) entry which is preliminary data.</text>
</comment>
<evidence type="ECO:0000313" key="8">
    <source>
        <dbReference type="EMBL" id="GHE13984.1"/>
    </source>
</evidence>
<evidence type="ECO:0000256" key="6">
    <source>
        <dbReference type="SAM" id="MobiDB-lite"/>
    </source>
</evidence>
<keyword evidence="9" id="KW-1185">Reference proteome</keyword>
<evidence type="ECO:0000256" key="4">
    <source>
        <dbReference type="ARBA" id="ARBA00022989"/>
    </source>
</evidence>
<dbReference type="InterPro" id="IPR036259">
    <property type="entry name" value="MFS_trans_sf"/>
</dbReference>
<reference evidence="8" key="1">
    <citation type="journal article" date="2014" name="Int. J. Syst. Evol. Microbiol.">
        <title>Complete genome sequence of Corynebacterium casei LMG S-19264T (=DSM 44701T), isolated from a smear-ripened cheese.</title>
        <authorList>
            <consortium name="US DOE Joint Genome Institute (JGI-PGF)"/>
            <person name="Walter F."/>
            <person name="Albersmeier A."/>
            <person name="Kalinowski J."/>
            <person name="Ruckert C."/>
        </authorList>
    </citation>
    <scope>NUCLEOTIDE SEQUENCE</scope>
    <source>
        <strain evidence="8">JCM 4714</strain>
    </source>
</reference>
<reference evidence="8" key="2">
    <citation type="submission" date="2020-09" db="EMBL/GenBank/DDBJ databases">
        <authorList>
            <person name="Sun Q."/>
            <person name="Ohkuma M."/>
        </authorList>
    </citation>
    <scope>NUCLEOTIDE SEQUENCE</scope>
    <source>
        <strain evidence="8">JCM 4714</strain>
    </source>
</reference>
<keyword evidence="2" id="KW-1003">Cell membrane</keyword>
<name>A0A918YRK0_9ACTN</name>
<feature type="transmembrane region" description="Helical" evidence="7">
    <location>
        <begin position="281"/>
        <end position="301"/>
    </location>
</feature>
<evidence type="ECO:0000256" key="7">
    <source>
        <dbReference type="SAM" id="Phobius"/>
    </source>
</evidence>